<keyword evidence="1" id="KW-0732">Signal</keyword>
<evidence type="ECO:0000313" key="3">
    <source>
        <dbReference type="Proteomes" id="UP001255416"/>
    </source>
</evidence>
<accession>A0ABU3V9X6</accession>
<organism evidence="2 3">
    <name type="scientific">Sedimentitalea todarodis</name>
    <dbReference type="NCBI Taxonomy" id="1631240"/>
    <lineage>
        <taxon>Bacteria</taxon>
        <taxon>Pseudomonadati</taxon>
        <taxon>Pseudomonadota</taxon>
        <taxon>Alphaproteobacteria</taxon>
        <taxon>Rhodobacterales</taxon>
        <taxon>Paracoccaceae</taxon>
        <taxon>Sedimentitalea</taxon>
    </lineage>
</organism>
<proteinExistence type="predicted"/>
<name>A0ABU3V9X6_9RHOB</name>
<gene>
    <name evidence="2" type="ORF">QO231_03795</name>
</gene>
<feature type="signal peptide" evidence="1">
    <location>
        <begin position="1"/>
        <end position="23"/>
    </location>
</feature>
<dbReference type="Proteomes" id="UP001255416">
    <property type="component" value="Unassembled WGS sequence"/>
</dbReference>
<dbReference type="EMBL" id="JASMWN010000002">
    <property type="protein sequence ID" value="MDU9002977.1"/>
    <property type="molecule type" value="Genomic_DNA"/>
</dbReference>
<evidence type="ECO:0000313" key="2">
    <source>
        <dbReference type="EMBL" id="MDU9002977.1"/>
    </source>
</evidence>
<reference evidence="3" key="1">
    <citation type="submission" date="2023-05" db="EMBL/GenBank/DDBJ databases">
        <title>Sedimentitalea sp. nov. JM2-8.</title>
        <authorList>
            <person name="Huang J."/>
        </authorList>
    </citation>
    <scope>NUCLEOTIDE SEQUENCE [LARGE SCALE GENOMIC DNA]</scope>
    <source>
        <strain evidence="3">KHS03</strain>
    </source>
</reference>
<protein>
    <submittedName>
        <fullName evidence="2">Uncharacterized protein</fullName>
    </submittedName>
</protein>
<feature type="chain" id="PRO_5045332734" evidence="1">
    <location>
        <begin position="24"/>
        <end position="176"/>
    </location>
</feature>
<sequence length="176" mass="18865">MTFTRMVAAAGAVLSLSVGAALASDGVLPSSDSVFTKWGEAEGWTIYQDETRQSCLAERVDDAGNVLQMGLTADHTLGYLGVFTQADIGLSGGKEKLLIAIDGDLYEGEAQQKSKHLADGYTGGYVLSNDPKFISDVMKKYDMVVMPEHEGAFVINLEGTFKAIEESRKCNEEIGA</sequence>
<keyword evidence="3" id="KW-1185">Reference proteome</keyword>
<comment type="caution">
    <text evidence="2">The sequence shown here is derived from an EMBL/GenBank/DDBJ whole genome shotgun (WGS) entry which is preliminary data.</text>
</comment>
<dbReference type="RefSeq" id="WP_316773498.1">
    <property type="nucleotide sequence ID" value="NZ_JASMWN010000002.1"/>
</dbReference>
<evidence type="ECO:0000256" key="1">
    <source>
        <dbReference type="SAM" id="SignalP"/>
    </source>
</evidence>